<proteinExistence type="predicted"/>
<protein>
    <submittedName>
        <fullName evidence="1">Lacal_2735 family protein</fullName>
    </submittedName>
</protein>
<keyword evidence="2" id="KW-1185">Reference proteome</keyword>
<dbReference type="InterPro" id="IPR045493">
    <property type="entry name" value="DUF6435"/>
</dbReference>
<sequence length="56" mass="6785">MFGLFKKKSKVEILQKKYQTLMNEWHQLSKINRKESDQKYAEAQRILSEIETLKNI</sequence>
<comment type="caution">
    <text evidence="1">The sequence shown here is derived from an EMBL/GenBank/DDBJ whole genome shotgun (WGS) entry which is preliminary data.</text>
</comment>
<evidence type="ECO:0000313" key="2">
    <source>
        <dbReference type="Proteomes" id="UP000732105"/>
    </source>
</evidence>
<reference evidence="1 2" key="1">
    <citation type="submission" date="2018-12" db="EMBL/GenBank/DDBJ databases">
        <title>Marinifilum JC070 sp. nov., a marine bacterium isolated from Yongle Blue Hole in the South China Sea.</title>
        <authorList>
            <person name="Fu T."/>
        </authorList>
    </citation>
    <scope>NUCLEOTIDE SEQUENCE [LARGE SCALE GENOMIC DNA]</scope>
    <source>
        <strain evidence="1 2">JC070</strain>
    </source>
</reference>
<organism evidence="1 2">
    <name type="scientific">Marinifilum caeruleilacunae</name>
    <dbReference type="NCBI Taxonomy" id="2499076"/>
    <lineage>
        <taxon>Bacteria</taxon>
        <taxon>Pseudomonadati</taxon>
        <taxon>Bacteroidota</taxon>
        <taxon>Bacteroidia</taxon>
        <taxon>Marinilabiliales</taxon>
        <taxon>Marinifilaceae</taxon>
    </lineage>
</organism>
<evidence type="ECO:0000313" key="1">
    <source>
        <dbReference type="EMBL" id="NOU61179.1"/>
    </source>
</evidence>
<dbReference type="Proteomes" id="UP000732105">
    <property type="component" value="Unassembled WGS sequence"/>
</dbReference>
<dbReference type="NCBIfam" id="NF033487">
    <property type="entry name" value="Lacal_2735_fam"/>
    <property type="match status" value="1"/>
</dbReference>
<name>A0ABX1WYM4_9BACT</name>
<gene>
    <name evidence="1" type="ORF">ELS83_15285</name>
</gene>
<dbReference type="Pfam" id="PF20027">
    <property type="entry name" value="DUF6435"/>
    <property type="match status" value="1"/>
</dbReference>
<accession>A0ABX1WYM4</accession>
<dbReference type="RefSeq" id="WP_171596445.1">
    <property type="nucleotide sequence ID" value="NZ_RZNH01000029.1"/>
</dbReference>
<dbReference type="EMBL" id="RZNH01000029">
    <property type="protein sequence ID" value="NOU61179.1"/>
    <property type="molecule type" value="Genomic_DNA"/>
</dbReference>